<feature type="compositionally biased region" description="Low complexity" evidence="6">
    <location>
        <begin position="88"/>
        <end position="109"/>
    </location>
</feature>
<comment type="subcellular location">
    <subcellularLocation>
        <location evidence="5">Mitochondrion matrix</location>
    </subcellularLocation>
</comment>
<dbReference type="HAMAP" id="MF_00235">
    <property type="entry name" value="Adenylate_kinase_Adk"/>
    <property type="match status" value="1"/>
</dbReference>
<reference evidence="8 9" key="1">
    <citation type="journal article" date="2018" name="New Phytol.">
        <title>Comparative genomics and transcriptomics depict ericoid mycorrhizal fungi as versatile saprotrophs and plant mutualists.</title>
        <authorList>
            <person name="Martino E."/>
            <person name="Morin E."/>
            <person name="Grelet G.A."/>
            <person name="Kuo A."/>
            <person name="Kohler A."/>
            <person name="Daghino S."/>
            <person name="Barry K.W."/>
            <person name="Cichocki N."/>
            <person name="Clum A."/>
            <person name="Dockter R.B."/>
            <person name="Hainaut M."/>
            <person name="Kuo R.C."/>
            <person name="LaButti K."/>
            <person name="Lindahl B.D."/>
            <person name="Lindquist E.A."/>
            <person name="Lipzen A."/>
            <person name="Khouja H.R."/>
            <person name="Magnuson J."/>
            <person name="Murat C."/>
            <person name="Ohm R.A."/>
            <person name="Singer S.W."/>
            <person name="Spatafora J.W."/>
            <person name="Wang M."/>
            <person name="Veneault-Fourrey C."/>
            <person name="Henrissat B."/>
            <person name="Grigoriev I.V."/>
            <person name="Martin F.M."/>
            <person name="Perotto S."/>
        </authorList>
    </citation>
    <scope>NUCLEOTIDE SEQUENCE [LARGE SCALE GENOMIC DNA]</scope>
    <source>
        <strain evidence="8 9">ATCC 22711</strain>
    </source>
</reference>
<dbReference type="AlphaFoldDB" id="A0A2T3AQX1"/>
<dbReference type="GO" id="GO:0004017">
    <property type="term" value="F:AMP kinase activity"/>
    <property type="evidence" value="ECO:0007669"/>
    <property type="project" value="InterPro"/>
</dbReference>
<evidence type="ECO:0000259" key="7">
    <source>
        <dbReference type="Pfam" id="PF05191"/>
    </source>
</evidence>
<organism evidence="8 9">
    <name type="scientific">Amorphotheca resinae ATCC 22711</name>
    <dbReference type="NCBI Taxonomy" id="857342"/>
    <lineage>
        <taxon>Eukaryota</taxon>
        <taxon>Fungi</taxon>
        <taxon>Dikarya</taxon>
        <taxon>Ascomycota</taxon>
        <taxon>Pezizomycotina</taxon>
        <taxon>Leotiomycetes</taxon>
        <taxon>Helotiales</taxon>
        <taxon>Amorphothecaceae</taxon>
        <taxon>Amorphotheca</taxon>
    </lineage>
</organism>
<keyword evidence="4 5" id="KW-0496">Mitochondrion</keyword>
<sequence length="265" mass="29264">MSLKRAARVILIGAPGVGKGTQSERLLRRFPQLSAISSGDLLRDNVRNRTPLGIKAESAMRAGTLVPDDMMVRLILNELQTRGWLLSPSSPSPSRLTLSSNSSSPSSSSDFITPTALSAAYPTPQPSDLPSASFILDGFPRTAAQAAALDTAIPINLVVSLSTPLEIILSRIAGRWVHAPSGRVYNTTFNRPKVDGRDDITGEPLTKRDDDDEHVWRERLRKFDETSRELVDHYRAKGVLWEVQGASSDEITPKLFREFERRFVE</sequence>
<keyword evidence="5" id="KW-0342">GTP-binding</keyword>
<evidence type="ECO:0000256" key="6">
    <source>
        <dbReference type="SAM" id="MobiDB-lite"/>
    </source>
</evidence>
<keyword evidence="9" id="KW-1185">Reference proteome</keyword>
<feature type="domain" description="Adenylate kinase active site lid" evidence="7">
    <location>
        <begin position="175"/>
        <end position="210"/>
    </location>
</feature>
<dbReference type="InterPro" id="IPR028586">
    <property type="entry name" value="AK3/Ak4_mitochondrial"/>
</dbReference>
<feature type="binding site" evidence="5">
    <location>
        <position position="145"/>
    </location>
    <ligand>
        <name>AMP</name>
        <dbReference type="ChEBI" id="CHEBI:456215"/>
    </ligand>
</feature>
<dbReference type="GO" id="GO:0046039">
    <property type="term" value="P:GTP metabolic process"/>
    <property type="evidence" value="ECO:0007669"/>
    <property type="project" value="UniProtKB-UniRule"/>
</dbReference>
<feature type="binding site" evidence="5">
    <location>
        <position position="175"/>
    </location>
    <ligand>
        <name>GTP</name>
        <dbReference type="ChEBI" id="CHEBI:37565"/>
    </ligand>
</feature>
<evidence type="ECO:0000313" key="9">
    <source>
        <dbReference type="Proteomes" id="UP000241818"/>
    </source>
</evidence>
<dbReference type="CDD" id="cd01428">
    <property type="entry name" value="ADK"/>
    <property type="match status" value="1"/>
</dbReference>
<feature type="binding site" evidence="5">
    <location>
        <begin position="184"/>
        <end position="185"/>
    </location>
    <ligand>
        <name>GTP</name>
        <dbReference type="ChEBI" id="CHEBI:37565"/>
    </ligand>
</feature>
<dbReference type="GO" id="GO:0005759">
    <property type="term" value="C:mitochondrial matrix"/>
    <property type="evidence" value="ECO:0007669"/>
    <property type="project" value="UniProtKB-SubCell"/>
</dbReference>
<evidence type="ECO:0000256" key="3">
    <source>
        <dbReference type="ARBA" id="ARBA00022777"/>
    </source>
</evidence>
<dbReference type="GO" id="GO:0046033">
    <property type="term" value="P:AMP metabolic process"/>
    <property type="evidence" value="ECO:0007669"/>
    <property type="project" value="UniProtKB-UniRule"/>
</dbReference>
<name>A0A2T3AQX1_AMORE</name>
<dbReference type="InterPro" id="IPR027417">
    <property type="entry name" value="P-loop_NTPase"/>
</dbReference>
<comment type="subunit">
    <text evidence="5">Monomer.</text>
</comment>
<dbReference type="GO" id="GO:0006172">
    <property type="term" value="P:ADP biosynthetic process"/>
    <property type="evidence" value="ECO:0007669"/>
    <property type="project" value="UniProtKB-UniRule"/>
</dbReference>
<feature type="region of interest" description="Disordered" evidence="6">
    <location>
        <begin position="88"/>
        <end position="111"/>
    </location>
</feature>
<dbReference type="InParanoid" id="A0A2T3AQX1"/>
<dbReference type="Proteomes" id="UP000241818">
    <property type="component" value="Unassembled WGS sequence"/>
</dbReference>
<evidence type="ECO:0000256" key="4">
    <source>
        <dbReference type="ARBA" id="ARBA00023128"/>
    </source>
</evidence>
<dbReference type="EMBL" id="KZ679018">
    <property type="protein sequence ID" value="PSS08657.1"/>
    <property type="molecule type" value="Genomic_DNA"/>
</dbReference>
<dbReference type="PANTHER" id="PTHR23359">
    <property type="entry name" value="NUCLEOTIDE KINASE"/>
    <property type="match status" value="1"/>
</dbReference>
<feature type="binding site" evidence="5">
    <location>
        <begin position="64"/>
        <end position="66"/>
    </location>
    <ligand>
        <name>AMP</name>
        <dbReference type="ChEBI" id="CHEBI:456215"/>
    </ligand>
</feature>
<comment type="domain">
    <text evidence="5">Consists of three domains, a large central CORE domain and two small peripheral domains, NMPbind and LID, which undergo movements during catalysis. The LID domain closes over the site of phosphoryl transfer upon GTP binding. Assembling and dissambling the active center during each catalytic cycle provides an effective means to prevent GTP hydrolysis.</text>
</comment>
<dbReference type="PRINTS" id="PR00094">
    <property type="entry name" value="ADENYLTKNASE"/>
</dbReference>
<proteinExistence type="inferred from homology"/>
<comment type="function">
    <text evidence="5">Involved in maintaining the homeostasis of cellular nucleotides by catalyzing the interconversion of nucleoside phosphates. Has GTP:AMP phosphotransferase and ITP:AMP phosphotransferase activities.</text>
</comment>
<dbReference type="HAMAP" id="MF_03169">
    <property type="entry name" value="Adenylate_kinase_AK3"/>
    <property type="match status" value="1"/>
</dbReference>
<dbReference type="GO" id="GO:0005524">
    <property type="term" value="F:ATP binding"/>
    <property type="evidence" value="ECO:0007669"/>
    <property type="project" value="InterPro"/>
</dbReference>
<feature type="binding site" evidence="5">
    <location>
        <position position="38"/>
    </location>
    <ligand>
        <name>AMP</name>
        <dbReference type="ChEBI" id="CHEBI:456215"/>
    </ligand>
</feature>
<comment type="catalytic activity">
    <reaction evidence="5">
        <text>a ribonucleoside 5'-triphosphate + AMP = a ribonucleoside 5'-diphosphate + ADP</text>
        <dbReference type="Rhea" id="RHEA:13749"/>
        <dbReference type="ChEBI" id="CHEBI:57930"/>
        <dbReference type="ChEBI" id="CHEBI:61557"/>
        <dbReference type="ChEBI" id="CHEBI:456215"/>
        <dbReference type="ChEBI" id="CHEBI:456216"/>
        <dbReference type="EC" id="2.7.4.10"/>
    </reaction>
</comment>
<dbReference type="Pfam" id="PF05191">
    <property type="entry name" value="ADK_lid"/>
    <property type="match status" value="1"/>
</dbReference>
<dbReference type="InterPro" id="IPR000850">
    <property type="entry name" value="Adenylat/UMP-CMP_kin"/>
</dbReference>
<feature type="region of interest" description="NMPbind" evidence="5">
    <location>
        <begin position="37"/>
        <end position="66"/>
    </location>
</feature>
<dbReference type="EC" id="2.7.4.10" evidence="5"/>
<feature type="binding site" evidence="5">
    <location>
        <position position="43"/>
    </location>
    <ligand>
        <name>AMP</name>
        <dbReference type="ChEBI" id="CHEBI:456215"/>
    </ligand>
</feature>
<dbReference type="SUPFAM" id="SSF52540">
    <property type="entry name" value="P-loop containing nucleoside triphosphate hydrolases"/>
    <property type="match status" value="1"/>
</dbReference>
<dbReference type="Gene3D" id="3.40.50.300">
    <property type="entry name" value="P-loop containing nucleotide triphosphate hydrolases"/>
    <property type="match status" value="1"/>
</dbReference>
<dbReference type="GO" id="GO:0046899">
    <property type="term" value="F:nucleoside triphosphate adenylate kinase activity"/>
    <property type="evidence" value="ECO:0007669"/>
    <property type="project" value="UniProtKB-UniRule"/>
</dbReference>
<dbReference type="GO" id="GO:0046041">
    <property type="term" value="P:ITP metabolic process"/>
    <property type="evidence" value="ECO:0007669"/>
    <property type="project" value="UniProtKB-UniRule"/>
</dbReference>
<feature type="binding site" evidence="5">
    <location>
        <position position="219"/>
    </location>
    <ligand>
        <name>AMP</name>
        <dbReference type="ChEBI" id="CHEBI:456215"/>
    </ligand>
</feature>
<dbReference type="Pfam" id="PF00406">
    <property type="entry name" value="ADK"/>
    <property type="match status" value="2"/>
</dbReference>
<evidence type="ECO:0000256" key="5">
    <source>
        <dbReference type="HAMAP-Rule" id="MF_03169"/>
    </source>
</evidence>
<dbReference type="OrthoDB" id="439792at2759"/>
<protein>
    <recommendedName>
        <fullName evidence="5">GTP:AMP phosphotransferase, mitochondrial</fullName>
        <ecNumber evidence="5">2.7.4.10</ecNumber>
    </recommendedName>
    <alternativeName>
        <fullName evidence="5">Adenylate kinase 3</fullName>
        <shortName evidence="5">AK 3</shortName>
    </alternativeName>
</protein>
<dbReference type="InterPro" id="IPR007862">
    <property type="entry name" value="Adenylate_kinase_lid-dom"/>
</dbReference>
<feature type="binding site" evidence="5">
    <location>
        <position position="208"/>
    </location>
    <ligand>
        <name>AMP</name>
        <dbReference type="ChEBI" id="CHEBI:456215"/>
    </ligand>
</feature>
<dbReference type="STRING" id="857342.A0A2T3AQX1"/>
<keyword evidence="1 5" id="KW-0808">Transferase</keyword>
<feature type="binding site" evidence="5">
    <location>
        <begin position="138"/>
        <end position="141"/>
    </location>
    <ligand>
        <name>AMP</name>
        <dbReference type="ChEBI" id="CHEBI:456215"/>
    </ligand>
</feature>
<dbReference type="GO" id="GO:0005525">
    <property type="term" value="F:GTP binding"/>
    <property type="evidence" value="ECO:0007669"/>
    <property type="project" value="UniProtKB-KW"/>
</dbReference>
<evidence type="ECO:0000313" key="8">
    <source>
        <dbReference type="EMBL" id="PSS08657.1"/>
    </source>
</evidence>
<feature type="region of interest" description="LID" evidence="5">
    <location>
        <begin position="174"/>
        <end position="211"/>
    </location>
</feature>
<feature type="binding site" evidence="5">
    <location>
        <position position="248"/>
    </location>
    <ligand>
        <name>GTP</name>
        <dbReference type="ChEBI" id="CHEBI:37565"/>
    </ligand>
</feature>
<accession>A0A2T3AQX1</accession>
<keyword evidence="3 5" id="KW-0418">Kinase</keyword>
<comment type="similarity">
    <text evidence="5">Belongs to the adenylate kinase family. AK3 subfamily.</text>
</comment>
<dbReference type="InterPro" id="IPR033690">
    <property type="entry name" value="Adenylat_kinase_CS"/>
</dbReference>
<gene>
    <name evidence="5" type="primary">ADK2</name>
    <name evidence="8" type="ORF">M430DRAFT_110287</name>
</gene>
<evidence type="ECO:0000256" key="1">
    <source>
        <dbReference type="ARBA" id="ARBA00022679"/>
    </source>
</evidence>
<dbReference type="FunCoup" id="A0A2T3AQX1">
    <property type="interactions" value="335"/>
</dbReference>
<feature type="binding site" evidence="5">
    <location>
        <begin position="16"/>
        <end position="21"/>
    </location>
    <ligand>
        <name>GTP</name>
        <dbReference type="ChEBI" id="CHEBI:37565"/>
    </ligand>
</feature>
<keyword evidence="2 5" id="KW-0547">Nucleotide-binding</keyword>
<dbReference type="PROSITE" id="PS00113">
    <property type="entry name" value="ADENYLATE_KINASE"/>
    <property type="match status" value="1"/>
</dbReference>
<evidence type="ECO:0000256" key="2">
    <source>
        <dbReference type="ARBA" id="ARBA00022741"/>
    </source>
</evidence>